<dbReference type="Proteomes" id="UP000199025">
    <property type="component" value="Unassembled WGS sequence"/>
</dbReference>
<dbReference type="SUPFAM" id="SSF51735">
    <property type="entry name" value="NAD(P)-binding Rossmann-fold domains"/>
    <property type="match status" value="1"/>
</dbReference>
<dbReference type="GO" id="GO:0016491">
    <property type="term" value="F:oxidoreductase activity"/>
    <property type="evidence" value="ECO:0007669"/>
    <property type="project" value="UniProtKB-KW"/>
</dbReference>
<dbReference type="InterPro" id="IPR055170">
    <property type="entry name" value="GFO_IDH_MocA-like_dom"/>
</dbReference>
<dbReference type="Pfam" id="PF01408">
    <property type="entry name" value="GFO_IDH_MocA"/>
    <property type="match status" value="1"/>
</dbReference>
<evidence type="ECO:0000256" key="1">
    <source>
        <dbReference type="ARBA" id="ARBA00023002"/>
    </source>
</evidence>
<dbReference type="PANTHER" id="PTHR43818">
    <property type="entry name" value="BCDNA.GH03377"/>
    <property type="match status" value="1"/>
</dbReference>
<evidence type="ECO:0000259" key="3">
    <source>
        <dbReference type="Pfam" id="PF22725"/>
    </source>
</evidence>
<protein>
    <submittedName>
        <fullName evidence="4">Predicted dehydrogenase</fullName>
    </submittedName>
</protein>
<dbReference type="InterPro" id="IPR050463">
    <property type="entry name" value="Gfo/Idh/MocA_oxidrdct_glycsds"/>
</dbReference>
<dbReference type="Gene3D" id="3.40.50.720">
    <property type="entry name" value="NAD(P)-binding Rossmann-like Domain"/>
    <property type="match status" value="1"/>
</dbReference>
<keyword evidence="5" id="KW-1185">Reference proteome</keyword>
<reference evidence="4 5" key="1">
    <citation type="submission" date="2016-10" db="EMBL/GenBank/DDBJ databases">
        <authorList>
            <person name="de Groot N.N."/>
        </authorList>
    </citation>
    <scope>NUCLEOTIDE SEQUENCE [LARGE SCALE GENOMIC DNA]</scope>
    <source>
        <strain evidence="4 5">DSM 44468</strain>
    </source>
</reference>
<dbReference type="Gene3D" id="3.30.360.10">
    <property type="entry name" value="Dihydrodipicolinate Reductase, domain 2"/>
    <property type="match status" value="1"/>
</dbReference>
<keyword evidence="1" id="KW-0560">Oxidoreductase</keyword>
<dbReference type="Pfam" id="PF22725">
    <property type="entry name" value="GFO_IDH_MocA_C3"/>
    <property type="match status" value="1"/>
</dbReference>
<evidence type="ECO:0000313" key="4">
    <source>
        <dbReference type="EMBL" id="SFI65267.1"/>
    </source>
</evidence>
<dbReference type="InterPro" id="IPR036291">
    <property type="entry name" value="NAD(P)-bd_dom_sf"/>
</dbReference>
<dbReference type="OrthoDB" id="9792085at2"/>
<name>A0A1I3JYC3_9PSEU</name>
<dbReference type="SUPFAM" id="SSF55347">
    <property type="entry name" value="Glyceraldehyde-3-phosphate dehydrogenase-like, C-terminal domain"/>
    <property type="match status" value="1"/>
</dbReference>
<organism evidence="4 5">
    <name type="scientific">Amycolatopsis sacchari</name>
    <dbReference type="NCBI Taxonomy" id="115433"/>
    <lineage>
        <taxon>Bacteria</taxon>
        <taxon>Bacillati</taxon>
        <taxon>Actinomycetota</taxon>
        <taxon>Actinomycetes</taxon>
        <taxon>Pseudonocardiales</taxon>
        <taxon>Pseudonocardiaceae</taxon>
        <taxon>Amycolatopsis</taxon>
    </lineage>
</organism>
<evidence type="ECO:0000259" key="2">
    <source>
        <dbReference type="Pfam" id="PF01408"/>
    </source>
</evidence>
<dbReference type="EMBL" id="FORP01000001">
    <property type="protein sequence ID" value="SFI65267.1"/>
    <property type="molecule type" value="Genomic_DNA"/>
</dbReference>
<dbReference type="RefSeq" id="WP_091503799.1">
    <property type="nucleotide sequence ID" value="NZ_CBDQZW010000009.1"/>
</dbReference>
<accession>A0A1I3JYC3</accession>
<dbReference type="GO" id="GO:0000166">
    <property type="term" value="F:nucleotide binding"/>
    <property type="evidence" value="ECO:0007669"/>
    <property type="project" value="InterPro"/>
</dbReference>
<dbReference type="InterPro" id="IPR000683">
    <property type="entry name" value="Gfo/Idh/MocA-like_OxRdtase_N"/>
</dbReference>
<gene>
    <name evidence="4" type="ORF">SAMN05421835_101334</name>
</gene>
<feature type="domain" description="Gfo/Idh/MocA-like oxidoreductase N-terminal" evidence="2">
    <location>
        <begin position="4"/>
        <end position="131"/>
    </location>
</feature>
<sequence length="381" mass="39793">MTSIGVAVIGAGMAGRAHAAGYRSAGTVFGLDRPDVRLVAIADVTTSLAEDARRRYGFERAEADWRALLDAGDVDAVSVVVANQLHREMAEALLAAGKHVLCEKPLAHTVADGEAMAAAAVRTDRVAAVGFTYRWSPAVSAIRGELTAGNLGDVVHFNGHGWYDYAADPRTPWTWRYRGGPGTGVLADTGSHLLDLAEYLCGPMVSISGGAFTTVIDRRPVPAGPTTGHTRGELTGEYAVVENEDVATFTARFAGGALGTFSLSRVAHGLPNGLAFEVFGTGGSAAFDLQRPGEFTFSDPAPRAAVNGHRRVFVGPAHLAGGLPMDAPGQGHGVADLFTYQARSFVDQIAGVKELPPCATFEEGVRVLKLVEAVIASARAG</sequence>
<feature type="domain" description="GFO/IDH/MocA-like oxidoreductase" evidence="3">
    <location>
        <begin position="142"/>
        <end position="285"/>
    </location>
</feature>
<dbReference type="STRING" id="115433.SAMN05421835_101334"/>
<proteinExistence type="predicted"/>
<dbReference type="AlphaFoldDB" id="A0A1I3JYC3"/>
<evidence type="ECO:0000313" key="5">
    <source>
        <dbReference type="Proteomes" id="UP000199025"/>
    </source>
</evidence>
<dbReference type="PANTHER" id="PTHR43818:SF11">
    <property type="entry name" value="BCDNA.GH03377"/>
    <property type="match status" value="1"/>
</dbReference>